<dbReference type="Gene3D" id="3.30.70.140">
    <property type="entry name" value="Aspartate carbamoyltransferase regulatory subunit, N-terminal domain"/>
    <property type="match status" value="1"/>
</dbReference>
<dbReference type="PANTHER" id="PTHR35805:SF1">
    <property type="entry name" value="ASPARTATE CARBAMOYLTRANSFERASE REGULATORY CHAIN"/>
    <property type="match status" value="1"/>
</dbReference>
<dbReference type="InterPro" id="IPR036792">
    <property type="entry name" value="Asp_carbatrfase_reg_C_sf"/>
</dbReference>
<dbReference type="EMBL" id="JPIT01000008">
    <property type="protein sequence ID" value="KIO46848.1"/>
    <property type="molecule type" value="Genomic_DNA"/>
</dbReference>
<dbReference type="Proteomes" id="UP000031980">
    <property type="component" value="Unassembled WGS sequence"/>
</dbReference>
<gene>
    <name evidence="4" type="primary">pyrI</name>
    <name evidence="7" type="ORF">BA92_02580</name>
    <name evidence="8" type="ORF">IE90_02170</name>
</gene>
<evidence type="ECO:0000313" key="10">
    <source>
        <dbReference type="Proteomes" id="UP000031980"/>
    </source>
</evidence>
<dbReference type="Pfam" id="PF01948">
    <property type="entry name" value="PyrI"/>
    <property type="match status" value="1"/>
</dbReference>
<dbReference type="NCBIfam" id="TIGR00240">
    <property type="entry name" value="ATCase_reg"/>
    <property type="match status" value="1"/>
</dbReference>
<feature type="binding site" evidence="4">
    <location>
        <position position="114"/>
    </location>
    <ligand>
        <name>Zn(2+)</name>
        <dbReference type="ChEBI" id="CHEBI:29105"/>
    </ligand>
</feature>
<dbReference type="InterPro" id="IPR020545">
    <property type="entry name" value="Asp_carbamoyltransf_reg_N"/>
</dbReference>
<keyword evidence="2 4" id="KW-0862">Zinc</keyword>
<evidence type="ECO:0000256" key="3">
    <source>
        <dbReference type="ARBA" id="ARBA00022975"/>
    </source>
</evidence>
<dbReference type="InterPro" id="IPR036793">
    <property type="entry name" value="Asp_carbatrfase_reg_N_sf"/>
</dbReference>
<comment type="function">
    <text evidence="4">Involved in allosteric regulation of aspartate carbamoyltransferase.</text>
</comment>
<evidence type="ECO:0000256" key="4">
    <source>
        <dbReference type="HAMAP-Rule" id="MF_00002"/>
    </source>
</evidence>
<comment type="caution">
    <text evidence="7">The sequence shown here is derived from an EMBL/GenBank/DDBJ whole genome shotgun (WGS) entry which is preliminary data.</text>
</comment>
<feature type="binding site" evidence="4">
    <location>
        <position position="109"/>
    </location>
    <ligand>
        <name>Zn(2+)</name>
        <dbReference type="ChEBI" id="CHEBI:29105"/>
    </ligand>
</feature>
<dbReference type="Proteomes" id="UP000031937">
    <property type="component" value="Unassembled WGS sequence"/>
</dbReference>
<evidence type="ECO:0000259" key="6">
    <source>
        <dbReference type="Pfam" id="PF02748"/>
    </source>
</evidence>
<dbReference type="SUPFAM" id="SSF54893">
    <property type="entry name" value="Aspartate carbamoyltransferase, Regulatory-chain, N-terminal domain"/>
    <property type="match status" value="1"/>
</dbReference>
<dbReference type="Pfam" id="PF02748">
    <property type="entry name" value="PyrI_C"/>
    <property type="match status" value="1"/>
</dbReference>
<dbReference type="EMBL" id="JPIU01000025">
    <property type="protein sequence ID" value="KIO46764.1"/>
    <property type="molecule type" value="Genomic_DNA"/>
</dbReference>
<dbReference type="GO" id="GO:0006221">
    <property type="term" value="P:pyrimidine nucleotide biosynthetic process"/>
    <property type="evidence" value="ECO:0007669"/>
    <property type="project" value="UniProtKB-UniRule"/>
</dbReference>
<comment type="subunit">
    <text evidence="4">Contains catalytic and regulatory chains.</text>
</comment>
<dbReference type="GO" id="GO:0046872">
    <property type="term" value="F:metal ion binding"/>
    <property type="evidence" value="ECO:0007669"/>
    <property type="project" value="UniProtKB-KW"/>
</dbReference>
<comment type="cofactor">
    <cofactor evidence="4">
        <name>Zn(2+)</name>
        <dbReference type="ChEBI" id="CHEBI:29105"/>
    </cofactor>
    <text evidence="4">Binds 1 zinc ion per subunit.</text>
</comment>
<dbReference type="GO" id="GO:0016740">
    <property type="term" value="F:transferase activity"/>
    <property type="evidence" value="ECO:0007669"/>
    <property type="project" value="UniProtKB-KW"/>
</dbReference>
<comment type="similarity">
    <text evidence="4">Belongs to the PyrI family.</text>
</comment>
<keyword evidence="7" id="KW-0808">Transferase</keyword>
<dbReference type="OrthoDB" id="5599321at2"/>
<proteinExistence type="inferred from homology"/>
<accession>A0A0C3RK57</accession>
<feature type="binding site" evidence="4">
    <location>
        <position position="137"/>
    </location>
    <ligand>
        <name>Zn(2+)</name>
        <dbReference type="ChEBI" id="CHEBI:29105"/>
    </ligand>
</feature>
<keyword evidence="3 4" id="KW-0665">Pyrimidine biosynthesis</keyword>
<protein>
    <recommendedName>
        <fullName evidence="4">Aspartate carbamoyltransferase regulatory chain</fullName>
    </recommendedName>
</protein>
<reference evidence="7 10" key="1">
    <citation type="submission" date="2014-07" db="EMBL/GenBank/DDBJ databases">
        <title>Porphyromonadaceae bacterium OUH 308042 = ATCC BAA-2681 = DSM 28342 draft genome.</title>
        <authorList>
            <person name="Sydenham T.V."/>
            <person name="Hasman H."/>
            <person name="Justensen U.S."/>
        </authorList>
    </citation>
    <scope>NUCLEOTIDE SEQUENCE [LARGE SCALE GENOMIC DNA]</scope>
    <source>
        <strain evidence="7 10">OUH 308042</strain>
    </source>
</reference>
<evidence type="ECO:0000259" key="5">
    <source>
        <dbReference type="Pfam" id="PF01948"/>
    </source>
</evidence>
<organism evidence="7 10">
    <name type="scientific">Sanguibacteroides justesenii</name>
    <dbReference type="NCBI Taxonomy" id="1547597"/>
    <lineage>
        <taxon>Bacteria</taxon>
        <taxon>Pseudomonadati</taxon>
        <taxon>Bacteroidota</taxon>
        <taxon>Bacteroidia</taxon>
        <taxon>Bacteroidales</taxon>
        <taxon>Porphyromonadaceae</taxon>
        <taxon>Sanguibacteroides</taxon>
    </lineage>
</organism>
<dbReference type="PANTHER" id="PTHR35805">
    <property type="entry name" value="ASPARTATE CARBAMOYLTRANSFERASE REGULATORY CHAIN"/>
    <property type="match status" value="1"/>
</dbReference>
<dbReference type="HAMAP" id="MF_00002">
    <property type="entry name" value="Asp_carb_tr_reg"/>
    <property type="match status" value="1"/>
</dbReference>
<keyword evidence="10" id="KW-1185">Reference proteome</keyword>
<dbReference type="InterPro" id="IPR020542">
    <property type="entry name" value="Asp_carbamoyltrfase_reg_C"/>
</dbReference>
<dbReference type="SUPFAM" id="SSF57825">
    <property type="entry name" value="Aspartate carbamoyltransferase, Regulatory-chain, C-terminal domain"/>
    <property type="match status" value="1"/>
</dbReference>
<dbReference type="InterPro" id="IPR002801">
    <property type="entry name" value="Asp_carbamoylTrfase_reg"/>
</dbReference>
<feature type="domain" description="Aspartate carbamoyltransferase regulatory subunit C-terminal" evidence="6">
    <location>
        <begin position="102"/>
        <end position="149"/>
    </location>
</feature>
<evidence type="ECO:0000256" key="1">
    <source>
        <dbReference type="ARBA" id="ARBA00022723"/>
    </source>
</evidence>
<dbReference type="GO" id="GO:0006207">
    <property type="term" value="P:'de novo' pyrimidine nucleobase biosynthetic process"/>
    <property type="evidence" value="ECO:0007669"/>
    <property type="project" value="InterPro"/>
</dbReference>
<feature type="domain" description="Aspartate carbamoyltransferase regulatory subunit N-terminal" evidence="5">
    <location>
        <begin position="7"/>
        <end position="97"/>
    </location>
</feature>
<reference evidence="8 9" key="2">
    <citation type="submission" date="2014-07" db="EMBL/GenBank/DDBJ databases">
        <title>Porphyromonadaceae bacterium OUH 334697 = ATCC BAA-2682 = DSM 28341 draft genome.</title>
        <authorList>
            <person name="Sydenham T.V."/>
            <person name="Hasman H."/>
            <person name="Justesen U.S."/>
        </authorList>
    </citation>
    <scope>NUCLEOTIDE SEQUENCE [LARGE SCALE GENOMIC DNA]</scope>
    <source>
        <strain evidence="8 9">OUH 334697</strain>
    </source>
</reference>
<keyword evidence="1 4" id="KW-0479">Metal-binding</keyword>
<feature type="binding site" evidence="4">
    <location>
        <position position="140"/>
    </location>
    <ligand>
        <name>Zn(2+)</name>
        <dbReference type="ChEBI" id="CHEBI:29105"/>
    </ligand>
</feature>
<evidence type="ECO:0000313" key="8">
    <source>
        <dbReference type="EMBL" id="KIO46848.1"/>
    </source>
</evidence>
<evidence type="ECO:0000256" key="2">
    <source>
        <dbReference type="ARBA" id="ARBA00022833"/>
    </source>
</evidence>
<dbReference type="RefSeq" id="WP_041502483.1">
    <property type="nucleotide sequence ID" value="NZ_JPIT01000008.1"/>
</dbReference>
<evidence type="ECO:0000313" key="9">
    <source>
        <dbReference type="Proteomes" id="UP000031937"/>
    </source>
</evidence>
<dbReference type="GO" id="GO:0009347">
    <property type="term" value="C:aspartate carbamoyltransferase complex"/>
    <property type="evidence" value="ECO:0007669"/>
    <property type="project" value="InterPro"/>
</dbReference>
<dbReference type="AlphaFoldDB" id="A0A0C3RK57"/>
<sequence length="152" mass="16927">MAAKKELQVSAVENGTVIDHIPADKLFDVINILGIEHTENTVTFGYNLSSSKFGKKAIIKISDKFLRDDEINKLALVAPSAKINIIKDFEVAEKKTVSVPERVEGIVKCVNPKCITNNQHVRTKFVVVGSEPIVLKCHYCEKLTDQEHIVII</sequence>
<name>A0A0C3RK57_9PORP</name>
<evidence type="ECO:0000313" key="7">
    <source>
        <dbReference type="EMBL" id="KIO46764.1"/>
    </source>
</evidence>
<dbReference type="Gene3D" id="2.30.30.20">
    <property type="entry name" value="Aspartate carbamoyltransferase regulatory subunit, C-terminal domain"/>
    <property type="match status" value="1"/>
</dbReference>